<proteinExistence type="predicted"/>
<sequence length="179" mass="19609">MRLILGSLMMLHCLLGAAVPGPPQEPAVQELWTLLSGSREGVLPRRSVDALLNIARSRVQCSAVPCEKCLSSANVFELVGKTASGEVNLTSVELLTFSAGLVFYFSDPADACEAMAKKQWVAEVHDFQNKFFNGSPLAGPNREKVAQQMLLIQKNVKSVKKEEVRGQRRGRSWRGKGPK</sequence>
<dbReference type="KEGG" id="tsr:106551216"/>
<evidence type="ECO:0000256" key="1">
    <source>
        <dbReference type="SAM" id="SignalP"/>
    </source>
</evidence>
<reference evidence="4" key="1">
    <citation type="submission" date="2025-08" db="UniProtKB">
        <authorList>
            <consortium name="RefSeq"/>
        </authorList>
    </citation>
    <scope>IDENTIFICATION</scope>
    <source>
        <tissue evidence="4">Skeletal muscle</tissue>
    </source>
</reference>
<organism evidence="3 4">
    <name type="scientific">Thamnophis sirtalis</name>
    <dbReference type="NCBI Taxonomy" id="35019"/>
    <lineage>
        <taxon>Eukaryota</taxon>
        <taxon>Metazoa</taxon>
        <taxon>Chordata</taxon>
        <taxon>Craniata</taxon>
        <taxon>Vertebrata</taxon>
        <taxon>Euteleostomi</taxon>
        <taxon>Lepidosauria</taxon>
        <taxon>Squamata</taxon>
        <taxon>Bifurcata</taxon>
        <taxon>Unidentata</taxon>
        <taxon>Episquamata</taxon>
        <taxon>Toxicofera</taxon>
        <taxon>Serpentes</taxon>
        <taxon>Colubroidea</taxon>
        <taxon>Colubridae</taxon>
        <taxon>Natricinae</taxon>
        <taxon>Thamnophis</taxon>
    </lineage>
</organism>
<evidence type="ECO:0000313" key="3">
    <source>
        <dbReference type="Proteomes" id="UP000504617"/>
    </source>
</evidence>
<keyword evidence="3" id="KW-1185">Reference proteome</keyword>
<keyword evidence="1" id="KW-0732">Signal</keyword>
<feature type="signal peptide" evidence="1">
    <location>
        <begin position="1"/>
        <end position="16"/>
    </location>
</feature>
<dbReference type="AlphaFoldDB" id="A0A6I9YKI6"/>
<dbReference type="GeneID" id="106551216"/>
<dbReference type="Proteomes" id="UP000504617">
    <property type="component" value="Unplaced"/>
</dbReference>
<dbReference type="RefSeq" id="XP_013924747.1">
    <property type="nucleotide sequence ID" value="XM_014069272.1"/>
</dbReference>
<protein>
    <submittedName>
        <fullName evidence="4">Zinc transporter ZIP4-like</fullName>
    </submittedName>
</protein>
<dbReference type="InterPro" id="IPR041137">
    <property type="entry name" value="ZIP4_N"/>
</dbReference>
<evidence type="ECO:0000313" key="4">
    <source>
        <dbReference type="RefSeq" id="XP_013924747.1"/>
    </source>
</evidence>
<accession>A0A6I9YKI6</accession>
<name>A0A6I9YKI6_9SAUR</name>
<evidence type="ECO:0000259" key="2">
    <source>
        <dbReference type="Pfam" id="PF18292"/>
    </source>
</evidence>
<feature type="chain" id="PRO_5026926648" evidence="1">
    <location>
        <begin position="17"/>
        <end position="179"/>
    </location>
</feature>
<feature type="domain" description="Zinc transporter ZIP4 N-terminal" evidence="2">
    <location>
        <begin position="51"/>
        <end position="131"/>
    </location>
</feature>
<dbReference type="Pfam" id="PF18292">
    <property type="entry name" value="ZIP4_domain"/>
    <property type="match status" value="1"/>
</dbReference>
<gene>
    <name evidence="4" type="primary">LOC106551216</name>
</gene>